<evidence type="ECO:0000313" key="4">
    <source>
        <dbReference type="Proteomes" id="UP000290759"/>
    </source>
</evidence>
<keyword evidence="4" id="KW-1185">Reference proteome</keyword>
<gene>
    <name evidence="3" type="ORF">D3273_15655</name>
</gene>
<feature type="signal peptide" evidence="2">
    <location>
        <begin position="1"/>
        <end position="24"/>
    </location>
</feature>
<evidence type="ECO:0000313" key="3">
    <source>
        <dbReference type="EMBL" id="RYC30975.1"/>
    </source>
</evidence>
<evidence type="ECO:0000256" key="1">
    <source>
        <dbReference type="SAM" id="MobiDB-lite"/>
    </source>
</evidence>
<dbReference type="RefSeq" id="WP_129227830.1">
    <property type="nucleotide sequence ID" value="NZ_QYBB01000018.1"/>
</dbReference>
<evidence type="ECO:0000256" key="2">
    <source>
        <dbReference type="SAM" id="SignalP"/>
    </source>
</evidence>
<feature type="compositionally biased region" description="Gly residues" evidence="1">
    <location>
        <begin position="29"/>
        <end position="55"/>
    </location>
</feature>
<keyword evidence="2" id="KW-0732">Signal</keyword>
<feature type="region of interest" description="Disordered" evidence="1">
    <location>
        <begin position="21"/>
        <end position="106"/>
    </location>
</feature>
<organism evidence="3 4">
    <name type="scientific">Lichenibacterium minor</name>
    <dbReference type="NCBI Taxonomy" id="2316528"/>
    <lineage>
        <taxon>Bacteria</taxon>
        <taxon>Pseudomonadati</taxon>
        <taxon>Pseudomonadota</taxon>
        <taxon>Alphaproteobacteria</taxon>
        <taxon>Hyphomicrobiales</taxon>
        <taxon>Lichenihabitantaceae</taxon>
        <taxon>Lichenibacterium</taxon>
    </lineage>
</organism>
<dbReference type="AlphaFoldDB" id="A0A4Q2U7Z3"/>
<name>A0A4Q2U7Z3_9HYPH</name>
<dbReference type="Proteomes" id="UP000290759">
    <property type="component" value="Unassembled WGS sequence"/>
</dbReference>
<comment type="caution">
    <text evidence="3">The sequence shown here is derived from an EMBL/GenBank/DDBJ whole genome shotgun (WGS) entry which is preliminary data.</text>
</comment>
<feature type="compositionally biased region" description="Low complexity" evidence="1">
    <location>
        <begin position="63"/>
        <end position="75"/>
    </location>
</feature>
<sequence length="106" mass="9262">MRRSALGIIAACALAGLGLGSAEAQTPGGQTGGTSGGTGGASSSGGQGDAGGTGHTGVKTEGSGRPAPAEPAAGSSAGGVSGTPIVGSGANGNGGVMTGTTGKAPP</sequence>
<dbReference type="EMBL" id="QYBB01000018">
    <property type="protein sequence ID" value="RYC30975.1"/>
    <property type="molecule type" value="Genomic_DNA"/>
</dbReference>
<feature type="chain" id="PRO_5020751425" evidence="2">
    <location>
        <begin position="25"/>
        <end position="106"/>
    </location>
</feature>
<reference evidence="3 4" key="1">
    <citation type="submission" date="2018-12" db="EMBL/GenBank/DDBJ databases">
        <authorList>
            <person name="Grouzdev D.S."/>
            <person name="Krutkina M.S."/>
        </authorList>
    </citation>
    <scope>NUCLEOTIDE SEQUENCE [LARGE SCALE GENOMIC DNA]</scope>
    <source>
        <strain evidence="3 4">RmlP026</strain>
    </source>
</reference>
<protein>
    <submittedName>
        <fullName evidence="3">Uncharacterized protein</fullName>
    </submittedName>
</protein>
<proteinExistence type="predicted"/>
<reference evidence="3 4" key="2">
    <citation type="submission" date="2019-02" db="EMBL/GenBank/DDBJ databases">
        <title>'Lichenibacterium ramalinii' gen. nov. sp. nov., 'Lichenibacterium minor' gen. nov. sp. nov.</title>
        <authorList>
            <person name="Pankratov T."/>
        </authorList>
    </citation>
    <scope>NUCLEOTIDE SEQUENCE [LARGE SCALE GENOMIC DNA]</scope>
    <source>
        <strain evidence="3 4">RmlP026</strain>
    </source>
</reference>
<accession>A0A4Q2U7Z3</accession>